<dbReference type="GO" id="GO:0006302">
    <property type="term" value="P:double-strand break repair"/>
    <property type="evidence" value="ECO:0007669"/>
    <property type="project" value="InterPro"/>
</dbReference>
<feature type="coiled-coil region" evidence="8">
    <location>
        <begin position="159"/>
        <end position="210"/>
    </location>
</feature>
<dbReference type="GO" id="GO:0043590">
    <property type="term" value="C:bacterial nucleoid"/>
    <property type="evidence" value="ECO:0007669"/>
    <property type="project" value="TreeGrafter"/>
</dbReference>
<dbReference type="InterPro" id="IPR004604">
    <property type="entry name" value="DNA_recomb/repair_RecN"/>
</dbReference>
<accession>A0A1W1C3P6</accession>
<proteinExistence type="inferred from homology"/>
<feature type="coiled-coil region" evidence="8">
    <location>
        <begin position="254"/>
        <end position="367"/>
    </location>
</feature>
<dbReference type="NCBIfam" id="NF008121">
    <property type="entry name" value="PRK10869.1"/>
    <property type="match status" value="1"/>
</dbReference>
<dbReference type="PIRSF" id="PIRSF003128">
    <property type="entry name" value="RecN"/>
    <property type="match status" value="1"/>
</dbReference>
<evidence type="ECO:0000313" key="10">
    <source>
        <dbReference type="EMBL" id="SFV60460.1"/>
    </source>
</evidence>
<dbReference type="GO" id="GO:0005524">
    <property type="term" value="F:ATP binding"/>
    <property type="evidence" value="ECO:0007669"/>
    <property type="project" value="UniProtKB-KW"/>
</dbReference>
<feature type="domain" description="Rad50/SbcC-type AAA" evidence="9">
    <location>
        <begin position="4"/>
        <end position="249"/>
    </location>
</feature>
<keyword evidence="6" id="KW-0234">DNA repair</keyword>
<dbReference type="CDD" id="cd03241">
    <property type="entry name" value="ABC_RecN"/>
    <property type="match status" value="2"/>
</dbReference>
<keyword evidence="3" id="KW-0547">Nucleotide-binding</keyword>
<evidence type="ECO:0000256" key="2">
    <source>
        <dbReference type="ARBA" id="ARBA00021315"/>
    </source>
</evidence>
<keyword evidence="8" id="KW-0175">Coiled coil</keyword>
<evidence type="ECO:0000256" key="3">
    <source>
        <dbReference type="ARBA" id="ARBA00022741"/>
    </source>
</evidence>
<keyword evidence="5" id="KW-0067">ATP-binding</keyword>
<dbReference type="PANTHER" id="PTHR11059:SF0">
    <property type="entry name" value="DNA REPAIR PROTEIN RECN"/>
    <property type="match status" value="1"/>
</dbReference>
<dbReference type="EMBL" id="FPHJ01000030">
    <property type="protein sequence ID" value="SFV60460.1"/>
    <property type="molecule type" value="Genomic_DNA"/>
</dbReference>
<organism evidence="10">
    <name type="scientific">hydrothermal vent metagenome</name>
    <dbReference type="NCBI Taxonomy" id="652676"/>
    <lineage>
        <taxon>unclassified sequences</taxon>
        <taxon>metagenomes</taxon>
        <taxon>ecological metagenomes</taxon>
    </lineage>
</organism>
<gene>
    <name evidence="10" type="ORF">MNB_SUP05-5-254</name>
</gene>
<dbReference type="InterPro" id="IPR038729">
    <property type="entry name" value="Rad50/SbcC_AAA"/>
</dbReference>
<protein>
    <recommendedName>
        <fullName evidence="2">DNA repair protein RecN</fullName>
    </recommendedName>
    <alternativeName>
        <fullName evidence="7">Recombination protein N</fullName>
    </alternativeName>
</protein>
<dbReference type="AlphaFoldDB" id="A0A1W1C3P6"/>
<evidence type="ECO:0000256" key="7">
    <source>
        <dbReference type="ARBA" id="ARBA00033408"/>
    </source>
</evidence>
<dbReference type="Pfam" id="PF13476">
    <property type="entry name" value="AAA_23"/>
    <property type="match status" value="1"/>
</dbReference>
<dbReference type="FunFam" id="3.40.50.300:FF:000319">
    <property type="entry name" value="DNA repair protein RecN"/>
    <property type="match status" value="1"/>
</dbReference>
<evidence type="ECO:0000259" key="9">
    <source>
        <dbReference type="Pfam" id="PF13476"/>
    </source>
</evidence>
<dbReference type="NCBIfam" id="TIGR00634">
    <property type="entry name" value="recN"/>
    <property type="match status" value="1"/>
</dbReference>
<evidence type="ECO:0000256" key="4">
    <source>
        <dbReference type="ARBA" id="ARBA00022763"/>
    </source>
</evidence>
<sequence length="556" mass="62748">MLSSLHIQNLAIVEEQSIEFNQGLSVITGETGAGKSILLNALNLVLGERANSNLIKHNETRGSVIAEFEINQHKKILNWLKEQELDNQTDCLLRRTFTNDGKSKAFINSIPVNLNQLKSLGELLIDIHNQNEHYSLLKNSTQMALLDEYAKTTNLVSQINTIKQQYTELTQQISEIENNNQQQNEQKKLLTYYLQELEEAKLESEELNEIEVRYKSIKNYQTLIESISKISSQLDGDEGINDKLNHLVSEITQAQILDDKLSEAQKLINDAQLQAQEASYSLSQYLSSLENETDNENIEQRLNELHNLSNKHQTSIPKLLDKKYELEQQLNLLENSDEQVKILNNKLDKLILEYQTKANELSEIRKKSAIDFSLEVTELMQTLGMAGSVFKINLIKKELGIHLNGNEKISFDIQTNAGSKMQALNKIASGGELSRISLAIAVISAQFYSLPTVIFDEVDVGISGATAEIVGQKLQQLAKNTQVICITHLPQVAGFANQHLKVVKSTTQDNTRTQVINLNYNERIEEISRLVGGVNISDKTRLVAQELIKGEWQLKK</sequence>
<evidence type="ECO:0000256" key="5">
    <source>
        <dbReference type="ARBA" id="ARBA00022840"/>
    </source>
</evidence>
<comment type="similarity">
    <text evidence="1">Belongs to the RecN family.</text>
</comment>
<dbReference type="SUPFAM" id="SSF52540">
    <property type="entry name" value="P-loop containing nucleoside triphosphate hydrolases"/>
    <property type="match status" value="2"/>
</dbReference>
<dbReference type="Gene3D" id="3.40.50.300">
    <property type="entry name" value="P-loop containing nucleotide triphosphate hydrolases"/>
    <property type="match status" value="2"/>
</dbReference>
<reference evidence="10" key="1">
    <citation type="submission" date="2016-10" db="EMBL/GenBank/DDBJ databases">
        <authorList>
            <person name="de Groot N.N."/>
        </authorList>
    </citation>
    <scope>NUCLEOTIDE SEQUENCE</scope>
</reference>
<dbReference type="GO" id="GO:0016887">
    <property type="term" value="F:ATP hydrolysis activity"/>
    <property type="evidence" value="ECO:0007669"/>
    <property type="project" value="InterPro"/>
</dbReference>
<evidence type="ECO:0000256" key="6">
    <source>
        <dbReference type="ARBA" id="ARBA00023204"/>
    </source>
</evidence>
<evidence type="ECO:0000256" key="8">
    <source>
        <dbReference type="SAM" id="Coils"/>
    </source>
</evidence>
<dbReference type="GO" id="GO:0006310">
    <property type="term" value="P:DNA recombination"/>
    <property type="evidence" value="ECO:0007669"/>
    <property type="project" value="InterPro"/>
</dbReference>
<evidence type="ECO:0000256" key="1">
    <source>
        <dbReference type="ARBA" id="ARBA00009441"/>
    </source>
</evidence>
<keyword evidence="4" id="KW-0227">DNA damage</keyword>
<dbReference type="GO" id="GO:0009432">
    <property type="term" value="P:SOS response"/>
    <property type="evidence" value="ECO:0007669"/>
    <property type="project" value="TreeGrafter"/>
</dbReference>
<dbReference type="PANTHER" id="PTHR11059">
    <property type="entry name" value="DNA REPAIR PROTEIN RECN"/>
    <property type="match status" value="1"/>
</dbReference>
<name>A0A1W1C3P6_9ZZZZ</name>
<dbReference type="InterPro" id="IPR027417">
    <property type="entry name" value="P-loop_NTPase"/>
</dbReference>